<keyword evidence="1" id="KW-0472">Membrane</keyword>
<comment type="caution">
    <text evidence="2">The sequence shown here is derived from an EMBL/GenBank/DDBJ whole genome shotgun (WGS) entry which is preliminary data.</text>
</comment>
<proteinExistence type="predicted"/>
<sequence>MHAPRLPFRSLTALLLSIGLGLTIYYGHEWWRLPEYSDADIDASVELNLHMELQRRGPHLQPDAENLERLRRLIRAEVQAEIRRERETIQRRFGIGLIALVLGLGQYAAGSWRRGA</sequence>
<dbReference type="EMBL" id="JBEPIJ010000012">
    <property type="protein sequence ID" value="MES0874615.1"/>
    <property type="molecule type" value="Genomic_DNA"/>
</dbReference>
<organism evidence="2 3">
    <name type="scientific">Sinimarinibacterium thermocellulolyticum</name>
    <dbReference type="NCBI Taxonomy" id="3170016"/>
    <lineage>
        <taxon>Bacteria</taxon>
        <taxon>Pseudomonadati</taxon>
        <taxon>Pseudomonadota</taxon>
        <taxon>Gammaproteobacteria</taxon>
        <taxon>Nevskiales</taxon>
        <taxon>Nevskiaceae</taxon>
        <taxon>Sinimarinibacterium</taxon>
    </lineage>
</organism>
<dbReference type="RefSeq" id="WP_352889874.1">
    <property type="nucleotide sequence ID" value="NZ_JBEPIJ010000012.1"/>
</dbReference>
<name>A0ABV2AD05_9GAMM</name>
<gene>
    <name evidence="2" type="ORF">ABSH63_11440</name>
</gene>
<feature type="transmembrane region" description="Helical" evidence="1">
    <location>
        <begin position="6"/>
        <end position="27"/>
    </location>
</feature>
<feature type="transmembrane region" description="Helical" evidence="1">
    <location>
        <begin position="93"/>
        <end position="112"/>
    </location>
</feature>
<accession>A0ABV2AD05</accession>
<evidence type="ECO:0008006" key="4">
    <source>
        <dbReference type="Google" id="ProtNLM"/>
    </source>
</evidence>
<evidence type="ECO:0000313" key="3">
    <source>
        <dbReference type="Proteomes" id="UP001465331"/>
    </source>
</evidence>
<keyword evidence="1" id="KW-1133">Transmembrane helix</keyword>
<evidence type="ECO:0000313" key="2">
    <source>
        <dbReference type="EMBL" id="MES0874615.1"/>
    </source>
</evidence>
<reference evidence="2 3" key="1">
    <citation type="submission" date="2024-06" db="EMBL/GenBank/DDBJ databases">
        <authorList>
            <person name="Li Z."/>
            <person name="Jiang Y."/>
        </authorList>
    </citation>
    <scope>NUCLEOTIDE SEQUENCE [LARGE SCALE GENOMIC DNA]</scope>
    <source>
        <strain evidence="2 3">HSW-8</strain>
    </source>
</reference>
<evidence type="ECO:0000256" key="1">
    <source>
        <dbReference type="SAM" id="Phobius"/>
    </source>
</evidence>
<dbReference type="Proteomes" id="UP001465331">
    <property type="component" value="Unassembled WGS sequence"/>
</dbReference>
<keyword evidence="1" id="KW-0812">Transmembrane</keyword>
<keyword evidence="3" id="KW-1185">Reference proteome</keyword>
<protein>
    <recommendedName>
        <fullName evidence="4">Zinc resistance-associated protein</fullName>
    </recommendedName>
</protein>